<dbReference type="STRING" id="935700.jaqu_29140"/>
<evidence type="ECO:0000313" key="4">
    <source>
        <dbReference type="EMBL" id="KIT15299.1"/>
    </source>
</evidence>
<evidence type="ECO:0000256" key="2">
    <source>
        <dbReference type="ARBA" id="ARBA00022795"/>
    </source>
</evidence>
<dbReference type="RefSeq" id="WP_043919705.1">
    <property type="nucleotide sequence ID" value="NZ_JYFE01000051.1"/>
</dbReference>
<dbReference type="GO" id="GO:0006402">
    <property type="term" value="P:mRNA catabolic process"/>
    <property type="evidence" value="ECO:0007669"/>
    <property type="project" value="InterPro"/>
</dbReference>
<name>A0A0D1EC67_9RHOB</name>
<dbReference type="GO" id="GO:1902209">
    <property type="term" value="P:negative regulation of bacterial-type flagellum assembly"/>
    <property type="evidence" value="ECO:0007669"/>
    <property type="project" value="InterPro"/>
</dbReference>
<dbReference type="PATRIC" id="fig|935700.4.peg.3012"/>
<keyword evidence="1" id="KW-0678">Repressor</keyword>
<dbReference type="Proteomes" id="UP000032232">
    <property type="component" value="Unassembled WGS sequence"/>
</dbReference>
<dbReference type="AlphaFoldDB" id="A0A0D1EC67"/>
<dbReference type="GO" id="GO:0044781">
    <property type="term" value="P:bacterial-type flagellum organization"/>
    <property type="evidence" value="ECO:0007669"/>
    <property type="project" value="UniProtKB-KW"/>
</dbReference>
<gene>
    <name evidence="4" type="primary">flbT</name>
    <name evidence="4" type="ORF">jaqu_29140</name>
</gene>
<evidence type="ECO:0000256" key="1">
    <source>
        <dbReference type="ARBA" id="ARBA00022491"/>
    </source>
</evidence>
<evidence type="ECO:0000256" key="3">
    <source>
        <dbReference type="ARBA" id="ARBA00022884"/>
    </source>
</evidence>
<organism evidence="4 5">
    <name type="scientific">Jannaschia aquimarina</name>
    <dbReference type="NCBI Taxonomy" id="935700"/>
    <lineage>
        <taxon>Bacteria</taxon>
        <taxon>Pseudomonadati</taxon>
        <taxon>Pseudomonadota</taxon>
        <taxon>Alphaproteobacteria</taxon>
        <taxon>Rhodobacterales</taxon>
        <taxon>Roseobacteraceae</taxon>
        <taxon>Jannaschia</taxon>
    </lineage>
</organism>
<dbReference type="EMBL" id="JYFE01000051">
    <property type="protein sequence ID" value="KIT15299.1"/>
    <property type="molecule type" value="Genomic_DNA"/>
</dbReference>
<dbReference type="GO" id="GO:0048027">
    <property type="term" value="F:mRNA 5'-UTR binding"/>
    <property type="evidence" value="ECO:0007669"/>
    <property type="project" value="InterPro"/>
</dbReference>
<keyword evidence="3" id="KW-0694">RNA-binding</keyword>
<sequence length="135" mass="14622">MSGLLLKLRAGERVLVAGALLESVGRPSRLRVMTPDTPILRLRDAIDPTEATTPVSRLAHLVQMVVAGILPESDAREECHTAISALASAFVDPGDRILVERISADLFAGRYYPALRRLVDLRQREAAILALAKAS</sequence>
<proteinExistence type="predicted"/>
<evidence type="ECO:0000313" key="5">
    <source>
        <dbReference type="Proteomes" id="UP000032232"/>
    </source>
</evidence>
<protein>
    <submittedName>
        <fullName evidence="4">FlbT protein</fullName>
    </submittedName>
</protein>
<keyword evidence="2" id="KW-1005">Bacterial flagellum biogenesis</keyword>
<reference evidence="4 5" key="1">
    <citation type="submission" date="2015-02" db="EMBL/GenBank/DDBJ databases">
        <title>Genome Sequence of Jannaschia aquimarina DSM28248, a member of the Roseobacter clade.</title>
        <authorList>
            <person name="Voget S."/>
            <person name="Daniel R."/>
        </authorList>
    </citation>
    <scope>NUCLEOTIDE SEQUENCE [LARGE SCALE GENOMIC DNA]</scope>
    <source>
        <strain evidence="4 5">GSW-M26</strain>
    </source>
</reference>
<keyword evidence="5" id="KW-1185">Reference proteome</keyword>
<dbReference type="InterPro" id="IPR009967">
    <property type="entry name" value="Flagellum_FlbT"/>
</dbReference>
<dbReference type="Pfam" id="PF07378">
    <property type="entry name" value="FlbT"/>
    <property type="match status" value="1"/>
</dbReference>
<accession>A0A0D1EC67</accession>
<comment type="caution">
    <text evidence="4">The sequence shown here is derived from an EMBL/GenBank/DDBJ whole genome shotgun (WGS) entry which is preliminary data.</text>
</comment>